<dbReference type="PANTHER" id="PTHR35149">
    <property type="entry name" value="SLL5132 PROTEIN"/>
    <property type="match status" value="1"/>
</dbReference>
<proteinExistence type="predicted"/>
<evidence type="ECO:0000259" key="1">
    <source>
        <dbReference type="Pfam" id="PF03235"/>
    </source>
</evidence>
<dbReference type="Pfam" id="PF03235">
    <property type="entry name" value="GmrSD_N"/>
    <property type="match status" value="1"/>
</dbReference>
<evidence type="ECO:0000313" key="3">
    <source>
        <dbReference type="Proteomes" id="UP000886845"/>
    </source>
</evidence>
<dbReference type="InterPro" id="IPR004919">
    <property type="entry name" value="GmrSD_N"/>
</dbReference>
<organism evidence="2 3">
    <name type="scientific">Candidatus Spyradenecus faecavium</name>
    <dbReference type="NCBI Taxonomy" id="2840947"/>
    <lineage>
        <taxon>Bacteria</taxon>
        <taxon>Pseudomonadati</taxon>
        <taxon>Lentisphaerota</taxon>
        <taxon>Lentisphaeria</taxon>
        <taxon>Lentisphaerales</taxon>
        <taxon>Lentisphaeraceae</taxon>
        <taxon>Lentisphaeraceae incertae sedis</taxon>
        <taxon>Candidatus Spyradenecus</taxon>
    </lineage>
</organism>
<protein>
    <submittedName>
        <fullName evidence="2">DUF262 domain-containing protein</fullName>
    </submittedName>
</protein>
<dbReference type="PANTHER" id="PTHR35149:SF2">
    <property type="entry name" value="DUF262 DOMAIN-CONTAINING PROTEIN"/>
    <property type="match status" value="1"/>
</dbReference>
<reference evidence="2" key="1">
    <citation type="submission" date="2020-10" db="EMBL/GenBank/DDBJ databases">
        <authorList>
            <person name="Gilroy R."/>
        </authorList>
    </citation>
    <scope>NUCLEOTIDE SEQUENCE</scope>
    <source>
        <strain evidence="2">35461</strain>
    </source>
</reference>
<name>A0A9D1T2W1_9BACT</name>
<sequence>MESNTVYLLDLLSQKDVTFFIPPYQRNYEWTKDQCQVFLDDIRKTCTRNITGGVKVSSEHFFGTVTYFQTKTAFGAPDRLILVDGQQRITTTMLFLAALRDVIMADETRGYIDSHFLKNSSGMGESRFTVKLKQVETDWAPYRKIVLGEALSPDDKETAIY</sequence>
<dbReference type="EMBL" id="DVOR01000035">
    <property type="protein sequence ID" value="HIV08683.1"/>
    <property type="molecule type" value="Genomic_DNA"/>
</dbReference>
<gene>
    <name evidence="2" type="ORF">IAC79_01025</name>
</gene>
<accession>A0A9D1T2W1</accession>
<reference evidence="2" key="2">
    <citation type="journal article" date="2021" name="PeerJ">
        <title>Extensive microbial diversity within the chicken gut microbiome revealed by metagenomics and culture.</title>
        <authorList>
            <person name="Gilroy R."/>
            <person name="Ravi A."/>
            <person name="Getino M."/>
            <person name="Pursley I."/>
            <person name="Horton D.L."/>
            <person name="Alikhan N.F."/>
            <person name="Baker D."/>
            <person name="Gharbi K."/>
            <person name="Hall N."/>
            <person name="Watson M."/>
            <person name="Adriaenssens E.M."/>
            <person name="Foster-Nyarko E."/>
            <person name="Jarju S."/>
            <person name="Secka A."/>
            <person name="Antonio M."/>
            <person name="Oren A."/>
            <person name="Chaudhuri R.R."/>
            <person name="La Ragione R."/>
            <person name="Hildebrand F."/>
            <person name="Pallen M.J."/>
        </authorList>
    </citation>
    <scope>NUCLEOTIDE SEQUENCE</scope>
    <source>
        <strain evidence="2">35461</strain>
    </source>
</reference>
<feature type="non-terminal residue" evidence="2">
    <location>
        <position position="161"/>
    </location>
</feature>
<dbReference type="Proteomes" id="UP000886845">
    <property type="component" value="Unassembled WGS sequence"/>
</dbReference>
<evidence type="ECO:0000313" key="2">
    <source>
        <dbReference type="EMBL" id="HIV08683.1"/>
    </source>
</evidence>
<dbReference type="AlphaFoldDB" id="A0A9D1T2W1"/>
<comment type="caution">
    <text evidence="2">The sequence shown here is derived from an EMBL/GenBank/DDBJ whole genome shotgun (WGS) entry which is preliminary data.</text>
</comment>
<feature type="domain" description="GmrSD restriction endonucleases N-terminal" evidence="1">
    <location>
        <begin position="9"/>
        <end position="155"/>
    </location>
</feature>